<name>A0A382M069_9ZZZZ</name>
<dbReference type="AlphaFoldDB" id="A0A382M069"/>
<feature type="non-terminal residue" evidence="1">
    <location>
        <position position="1"/>
    </location>
</feature>
<dbReference type="InterPro" id="IPR000653">
    <property type="entry name" value="DegT/StrS_aminotransferase"/>
</dbReference>
<protein>
    <submittedName>
        <fullName evidence="1">Uncharacterized protein</fullName>
    </submittedName>
</protein>
<dbReference type="InterPro" id="IPR015424">
    <property type="entry name" value="PyrdxlP-dep_Trfase"/>
</dbReference>
<reference evidence="1" key="1">
    <citation type="submission" date="2018-05" db="EMBL/GenBank/DDBJ databases">
        <authorList>
            <person name="Lanie J.A."/>
            <person name="Ng W.-L."/>
            <person name="Kazmierczak K.M."/>
            <person name="Andrzejewski T.M."/>
            <person name="Davidsen T.M."/>
            <person name="Wayne K.J."/>
            <person name="Tettelin H."/>
            <person name="Glass J.I."/>
            <person name="Rusch D."/>
            <person name="Podicherti R."/>
            <person name="Tsui H.-C.T."/>
            <person name="Winkler M.E."/>
        </authorList>
    </citation>
    <scope>NUCLEOTIDE SEQUENCE</scope>
</reference>
<accession>A0A382M069</accession>
<dbReference type="Gene3D" id="3.40.640.10">
    <property type="entry name" value="Type I PLP-dependent aspartate aminotransferase-like (Major domain)"/>
    <property type="match status" value="1"/>
</dbReference>
<dbReference type="Pfam" id="PF01041">
    <property type="entry name" value="DegT_DnrJ_EryC1"/>
    <property type="match status" value="1"/>
</dbReference>
<dbReference type="SUPFAM" id="SSF53383">
    <property type="entry name" value="PLP-dependent transferases"/>
    <property type="match status" value="1"/>
</dbReference>
<dbReference type="InterPro" id="IPR015421">
    <property type="entry name" value="PyrdxlP-dep_Trfase_major"/>
</dbReference>
<organism evidence="1">
    <name type="scientific">marine metagenome</name>
    <dbReference type="NCBI Taxonomy" id="408172"/>
    <lineage>
        <taxon>unclassified sequences</taxon>
        <taxon>metagenomes</taxon>
        <taxon>ecological metagenomes</taxon>
    </lineage>
</organism>
<evidence type="ECO:0000313" key="1">
    <source>
        <dbReference type="EMBL" id="SVC40742.1"/>
    </source>
</evidence>
<feature type="non-terminal residue" evidence="1">
    <location>
        <position position="75"/>
    </location>
</feature>
<gene>
    <name evidence="1" type="ORF">METZ01_LOCUS293596</name>
</gene>
<sequence length="75" mass="8454">VATSNAIKYCEAKPIFLDVDRETLGLSHHSLAKFLKNNCEVRDDGFCWNKVSNKKVSACLPMHTFGFPVKINKIN</sequence>
<dbReference type="EMBL" id="UINC01089550">
    <property type="protein sequence ID" value="SVC40742.1"/>
    <property type="molecule type" value="Genomic_DNA"/>
</dbReference>
<proteinExistence type="predicted"/>